<feature type="region of interest" description="Disordered" evidence="18">
    <location>
        <begin position="1"/>
        <end position="30"/>
    </location>
</feature>
<evidence type="ECO:0000256" key="6">
    <source>
        <dbReference type="ARBA" id="ARBA00022960"/>
    </source>
</evidence>
<feature type="transmembrane region" description="Helical" evidence="19">
    <location>
        <begin position="54"/>
        <end position="75"/>
    </location>
</feature>
<keyword evidence="8 19" id="KW-1133">Transmembrane helix</keyword>
<feature type="region of interest" description="Disordered" evidence="18">
    <location>
        <begin position="460"/>
        <end position="597"/>
    </location>
</feature>
<name>A0A5E3ZYS1_9ACTN</name>
<dbReference type="GO" id="GO:0008955">
    <property type="term" value="F:peptidoglycan glycosyltransferase activity"/>
    <property type="evidence" value="ECO:0007669"/>
    <property type="project" value="UniProtKB-EC"/>
</dbReference>
<keyword evidence="21" id="KW-1185">Reference proteome</keyword>
<dbReference type="GO" id="GO:0009252">
    <property type="term" value="P:peptidoglycan biosynthetic process"/>
    <property type="evidence" value="ECO:0007669"/>
    <property type="project" value="UniProtKB-UniPathway"/>
</dbReference>
<evidence type="ECO:0000256" key="16">
    <source>
        <dbReference type="ARBA" id="ARBA00049902"/>
    </source>
</evidence>
<evidence type="ECO:0000256" key="13">
    <source>
        <dbReference type="ARBA" id="ARBA00041185"/>
    </source>
</evidence>
<keyword evidence="5 19" id="KW-0812">Transmembrane</keyword>
<comment type="function">
    <text evidence="17">Peptidoglycan polymerase that is essential for cell division.</text>
</comment>
<evidence type="ECO:0000256" key="8">
    <source>
        <dbReference type="ARBA" id="ARBA00022989"/>
    </source>
</evidence>
<feature type="compositionally biased region" description="Polar residues" evidence="18">
    <location>
        <begin position="1"/>
        <end position="23"/>
    </location>
</feature>
<organism evidence="20 21">
    <name type="scientific">Lawsonella clevelandensis</name>
    <dbReference type="NCBI Taxonomy" id="1528099"/>
    <lineage>
        <taxon>Bacteria</taxon>
        <taxon>Bacillati</taxon>
        <taxon>Actinomycetota</taxon>
        <taxon>Actinomycetes</taxon>
        <taxon>Mycobacteriales</taxon>
        <taxon>Lawsonellaceae</taxon>
        <taxon>Lawsonella</taxon>
    </lineage>
</organism>
<evidence type="ECO:0000256" key="7">
    <source>
        <dbReference type="ARBA" id="ARBA00022984"/>
    </source>
</evidence>
<reference evidence="20 21" key="1">
    <citation type="submission" date="2019-04" db="EMBL/GenBank/DDBJ databases">
        <authorList>
            <person name="Seth-Smith MB H."/>
            <person name="Seth-Smith H."/>
        </authorList>
    </citation>
    <scope>NUCLEOTIDE SEQUENCE [LARGE SCALE GENOMIC DNA]</scope>
    <source>
        <strain evidence="20">USB-603019</strain>
    </source>
</reference>
<dbReference type="GO" id="GO:0005886">
    <property type="term" value="C:plasma membrane"/>
    <property type="evidence" value="ECO:0007669"/>
    <property type="project" value="TreeGrafter"/>
</dbReference>
<dbReference type="RefSeq" id="WP_148417824.1">
    <property type="nucleotide sequence ID" value="NZ_LR584267.1"/>
</dbReference>
<feature type="transmembrane region" description="Helical" evidence="19">
    <location>
        <begin position="230"/>
        <end position="251"/>
    </location>
</feature>
<evidence type="ECO:0000256" key="9">
    <source>
        <dbReference type="ARBA" id="ARBA00023136"/>
    </source>
</evidence>
<evidence type="ECO:0000256" key="3">
    <source>
        <dbReference type="ARBA" id="ARBA00022676"/>
    </source>
</evidence>
<feature type="transmembrane region" description="Helical" evidence="19">
    <location>
        <begin position="87"/>
        <end position="109"/>
    </location>
</feature>
<evidence type="ECO:0000256" key="14">
    <source>
        <dbReference type="ARBA" id="ARBA00041418"/>
    </source>
</evidence>
<accession>A0A5E3ZYS1</accession>
<evidence type="ECO:0000313" key="20">
    <source>
        <dbReference type="EMBL" id="VHO01634.1"/>
    </source>
</evidence>
<keyword evidence="7" id="KW-0573">Peptidoglycan synthesis</keyword>
<dbReference type="Proteomes" id="UP000324288">
    <property type="component" value="Chromosome"/>
</dbReference>
<feature type="compositionally biased region" description="Polar residues" evidence="18">
    <location>
        <begin position="495"/>
        <end position="509"/>
    </location>
</feature>
<dbReference type="UniPathway" id="UPA00219"/>
<evidence type="ECO:0000256" key="4">
    <source>
        <dbReference type="ARBA" id="ARBA00022679"/>
    </source>
</evidence>
<dbReference type="GO" id="GO:0032153">
    <property type="term" value="C:cell division site"/>
    <property type="evidence" value="ECO:0007669"/>
    <property type="project" value="TreeGrafter"/>
</dbReference>
<comment type="pathway">
    <text evidence="2">Cell wall biogenesis; peptidoglycan biosynthesis.</text>
</comment>
<feature type="transmembrane region" description="Helical" evidence="19">
    <location>
        <begin position="161"/>
        <end position="179"/>
    </location>
</feature>
<dbReference type="GO" id="GO:0008360">
    <property type="term" value="P:regulation of cell shape"/>
    <property type="evidence" value="ECO:0007669"/>
    <property type="project" value="UniProtKB-KW"/>
</dbReference>
<gene>
    <name evidence="20" type="primary">ftsW</name>
    <name evidence="20" type="ORF">LC603019_01564</name>
</gene>
<dbReference type="PROSITE" id="PS00428">
    <property type="entry name" value="FTSW_RODA_SPOVE"/>
    <property type="match status" value="1"/>
</dbReference>
<feature type="transmembrane region" description="Helical" evidence="19">
    <location>
        <begin position="384"/>
        <end position="404"/>
    </location>
</feature>
<protein>
    <recommendedName>
        <fullName evidence="13">Probable peptidoglycan glycosyltransferase FtsW</fullName>
        <ecNumber evidence="15">2.4.99.28</ecNumber>
    </recommendedName>
    <alternativeName>
        <fullName evidence="14">Cell division protein FtsW</fullName>
    </alternativeName>
    <alternativeName>
        <fullName evidence="11">Cell wall polymerase</fullName>
    </alternativeName>
    <alternativeName>
        <fullName evidence="10">Peptidoglycan polymerase</fullName>
    </alternativeName>
</protein>
<evidence type="ECO:0000256" key="5">
    <source>
        <dbReference type="ARBA" id="ARBA00022692"/>
    </source>
</evidence>
<sequence length="597" mass="63757">MATESTQRSGTAVSARSTDSEGTSPRAADGSIKTSLQRLAAGFRNYYTGPLADAHLMVTLCIILSILGVVMVLDASGPASLRDYGNYYSVFIRQCIFMVIGWVGFYVALRVSFSLLRKIAFPLYLLSIVLLILVAIPGIGQERNGARSWFDFGPVAFQPSELAKAIIIMVVALYLGQLTPMSKIGDTLRPIGLFIPVIVLVILQKDLGMAVTFGVVLLAFLFFGRLPGSIIWITAGGAAVLFLILTLTTGFRTDRLITYWHQLIGGSYDAQGVGYQARQAQLALADGGFTGVGLGQSRAKYFYLPEAPNDFIFAIIGEELGLIGAFVVAVLYSALGFVGLRIARRVLDPSLRLIACVGTTSVVVQAFINMGYVVGLFPVTGLQLPLISAGGSATVTTLFLLGLITSTARHERAAIAAISTGSGKFGRALRLPVPPVHSVDDTPDFGRFSNLAAWMVGKRSTVDTASRSTDPRRSRPRPGPPRTPTPSATPDSPRGSSASRQPSRNQVTPHGSPRPRGNESPSADPRSGAARPRMSGGDPARSSRRCTSDAPLPPWESRPDGPRTLPPLERPHGRRWNPPSRGSDGGSRYGGPPPAQR</sequence>
<feature type="transmembrane region" description="Helical" evidence="19">
    <location>
        <begin position="350"/>
        <end position="372"/>
    </location>
</feature>
<evidence type="ECO:0000256" key="10">
    <source>
        <dbReference type="ARBA" id="ARBA00032370"/>
    </source>
</evidence>
<feature type="compositionally biased region" description="Low complexity" evidence="18">
    <location>
        <begin position="485"/>
        <end position="494"/>
    </location>
</feature>
<keyword evidence="4 20" id="KW-0808">Transferase</keyword>
<evidence type="ECO:0000256" key="1">
    <source>
        <dbReference type="ARBA" id="ARBA00004141"/>
    </source>
</evidence>
<dbReference type="AlphaFoldDB" id="A0A5E3ZYS1"/>
<dbReference type="GO" id="GO:0015648">
    <property type="term" value="F:lipid-linked peptidoglycan transporter activity"/>
    <property type="evidence" value="ECO:0007669"/>
    <property type="project" value="TreeGrafter"/>
</dbReference>
<dbReference type="PANTHER" id="PTHR30474:SF2">
    <property type="entry name" value="PEPTIDOGLYCAN GLYCOSYLTRANSFERASE FTSW-RELATED"/>
    <property type="match status" value="1"/>
</dbReference>
<evidence type="ECO:0000256" key="15">
    <source>
        <dbReference type="ARBA" id="ARBA00044770"/>
    </source>
</evidence>
<feature type="transmembrane region" description="Helical" evidence="19">
    <location>
        <begin position="191"/>
        <end position="223"/>
    </location>
</feature>
<keyword evidence="3" id="KW-0328">Glycosyltransferase</keyword>
<dbReference type="GO" id="GO:0051301">
    <property type="term" value="P:cell division"/>
    <property type="evidence" value="ECO:0007669"/>
    <property type="project" value="InterPro"/>
</dbReference>
<dbReference type="InterPro" id="IPR001182">
    <property type="entry name" value="FtsW/RodA"/>
</dbReference>
<evidence type="ECO:0000256" key="19">
    <source>
        <dbReference type="SAM" id="Phobius"/>
    </source>
</evidence>
<evidence type="ECO:0000256" key="12">
    <source>
        <dbReference type="ARBA" id="ARBA00038053"/>
    </source>
</evidence>
<dbReference type="EMBL" id="LR584267">
    <property type="protein sequence ID" value="VHO01634.1"/>
    <property type="molecule type" value="Genomic_DNA"/>
</dbReference>
<comment type="similarity">
    <text evidence="12">Belongs to the SEDS family. FtsW subfamily.</text>
</comment>
<evidence type="ECO:0000256" key="18">
    <source>
        <dbReference type="SAM" id="MobiDB-lite"/>
    </source>
</evidence>
<proteinExistence type="inferred from homology"/>
<comment type="subcellular location">
    <subcellularLocation>
        <location evidence="1">Membrane</location>
        <topology evidence="1">Multi-pass membrane protein</topology>
    </subcellularLocation>
</comment>
<dbReference type="EC" id="2.4.99.28" evidence="15"/>
<evidence type="ECO:0000256" key="2">
    <source>
        <dbReference type="ARBA" id="ARBA00004752"/>
    </source>
</evidence>
<evidence type="ECO:0000256" key="11">
    <source>
        <dbReference type="ARBA" id="ARBA00033270"/>
    </source>
</evidence>
<dbReference type="Pfam" id="PF01098">
    <property type="entry name" value="FTSW_RODA_SPOVE"/>
    <property type="match status" value="1"/>
</dbReference>
<dbReference type="InterPro" id="IPR018365">
    <property type="entry name" value="Cell_cycle_FtsW-rel_CS"/>
</dbReference>
<evidence type="ECO:0000256" key="17">
    <source>
        <dbReference type="ARBA" id="ARBA00049966"/>
    </source>
</evidence>
<comment type="catalytic activity">
    <reaction evidence="16">
        <text>[GlcNAc-(1-&gt;4)-Mur2Ac(oyl-L-Ala-gamma-D-Glu-L-Lys-D-Ala-D-Ala)](n)-di-trans,octa-cis-undecaprenyl diphosphate + beta-D-GlcNAc-(1-&gt;4)-Mur2Ac(oyl-L-Ala-gamma-D-Glu-L-Lys-D-Ala-D-Ala)-di-trans,octa-cis-undecaprenyl diphosphate = [GlcNAc-(1-&gt;4)-Mur2Ac(oyl-L-Ala-gamma-D-Glu-L-Lys-D-Ala-D-Ala)](n+1)-di-trans,octa-cis-undecaprenyl diphosphate + di-trans,octa-cis-undecaprenyl diphosphate + H(+)</text>
        <dbReference type="Rhea" id="RHEA:23708"/>
        <dbReference type="Rhea" id="RHEA-COMP:9602"/>
        <dbReference type="Rhea" id="RHEA-COMP:9603"/>
        <dbReference type="ChEBI" id="CHEBI:15378"/>
        <dbReference type="ChEBI" id="CHEBI:58405"/>
        <dbReference type="ChEBI" id="CHEBI:60033"/>
        <dbReference type="ChEBI" id="CHEBI:78435"/>
        <dbReference type="EC" id="2.4.99.28"/>
    </reaction>
</comment>
<evidence type="ECO:0000313" key="21">
    <source>
        <dbReference type="Proteomes" id="UP000324288"/>
    </source>
</evidence>
<feature type="transmembrane region" description="Helical" evidence="19">
    <location>
        <begin position="121"/>
        <end position="140"/>
    </location>
</feature>
<keyword evidence="9 19" id="KW-0472">Membrane</keyword>
<dbReference type="PANTHER" id="PTHR30474">
    <property type="entry name" value="CELL CYCLE PROTEIN"/>
    <property type="match status" value="1"/>
</dbReference>
<feature type="transmembrane region" description="Helical" evidence="19">
    <location>
        <begin position="311"/>
        <end position="338"/>
    </location>
</feature>
<keyword evidence="6" id="KW-0133">Cell shape</keyword>